<comment type="pathway">
    <text evidence="1 6">Cell wall biogenesis; peptidoglycan biosynthesis.</text>
</comment>
<keyword evidence="4 6" id="KW-0573">Peptidoglycan synthesis</keyword>
<dbReference type="SUPFAM" id="SSF141523">
    <property type="entry name" value="L,D-transpeptidase catalytic domain-like"/>
    <property type="match status" value="1"/>
</dbReference>
<dbReference type="GO" id="GO:0018104">
    <property type="term" value="P:peptidoglycan-protein cross-linking"/>
    <property type="evidence" value="ECO:0007669"/>
    <property type="project" value="TreeGrafter"/>
</dbReference>
<keyword evidence="2" id="KW-0808">Transferase</keyword>
<feature type="domain" description="L,D-TPase catalytic" evidence="8">
    <location>
        <begin position="187"/>
        <end position="308"/>
    </location>
</feature>
<sequence>MALPLQIPPEQLGLLGIVLRDQYVRAHGLRLCACQGCIWDPHDNQTGFTHSVARLRRVRTNLLRTAAAATLVILLAGCAAGARSAVRHEPSSSAVRHEPASSGARSEPASSAGSKIASVKGSRITVYRNKEGVAQRAITSPNGYGATRVFLVERDEGEWLQVLLPIRPNGSKGWIKAIDVTLAETSYRVEIDRGAFRFTVYDGDRAVRTGKVATGEAGTPTPPGRYFFTELVKPVGDGGAYGAYAFGLSGFSPVLKSFAGGPGQLAIHGTNKPSAIGTRASHGCVRLSNDDITWMAKNLAIGTPVVVKG</sequence>
<proteinExistence type="predicted"/>
<dbReference type="AlphaFoldDB" id="A0A7Y6I8M1"/>
<dbReference type="PROSITE" id="PS52029">
    <property type="entry name" value="LD_TPASE"/>
    <property type="match status" value="1"/>
</dbReference>
<organism evidence="9 10">
    <name type="scientific">Nonomuraea montanisoli</name>
    <dbReference type="NCBI Taxonomy" id="2741721"/>
    <lineage>
        <taxon>Bacteria</taxon>
        <taxon>Bacillati</taxon>
        <taxon>Actinomycetota</taxon>
        <taxon>Actinomycetes</taxon>
        <taxon>Streptosporangiales</taxon>
        <taxon>Streptosporangiaceae</taxon>
        <taxon>Nonomuraea</taxon>
    </lineage>
</organism>
<feature type="compositionally biased region" description="Basic and acidic residues" evidence="7">
    <location>
        <begin position="88"/>
        <end position="99"/>
    </location>
</feature>
<dbReference type="InterPro" id="IPR038063">
    <property type="entry name" value="Transpep_catalytic_dom"/>
</dbReference>
<feature type="region of interest" description="Disordered" evidence="7">
    <location>
        <begin position="88"/>
        <end position="116"/>
    </location>
</feature>
<evidence type="ECO:0000256" key="7">
    <source>
        <dbReference type="SAM" id="MobiDB-lite"/>
    </source>
</evidence>
<evidence type="ECO:0000256" key="2">
    <source>
        <dbReference type="ARBA" id="ARBA00022679"/>
    </source>
</evidence>
<protein>
    <submittedName>
        <fullName evidence="9">L,D-transpeptidase family protein</fullName>
    </submittedName>
</protein>
<keyword evidence="5 6" id="KW-0961">Cell wall biogenesis/degradation</keyword>
<dbReference type="UniPathway" id="UPA00219"/>
<keyword evidence="3 6" id="KW-0133">Cell shape</keyword>
<reference evidence="9 10" key="1">
    <citation type="submission" date="2020-06" db="EMBL/GenBank/DDBJ databases">
        <title>Nonomuraea sp. SMC257, a novel actinomycete isolated from soil.</title>
        <authorList>
            <person name="Chanama M."/>
        </authorList>
    </citation>
    <scope>NUCLEOTIDE SEQUENCE [LARGE SCALE GENOMIC DNA]</scope>
    <source>
        <strain evidence="9 10">SMC257</strain>
    </source>
</reference>
<feature type="active site" description="Proton donor/acceptor" evidence="6">
    <location>
        <position position="268"/>
    </location>
</feature>
<dbReference type="GO" id="GO:0005576">
    <property type="term" value="C:extracellular region"/>
    <property type="evidence" value="ECO:0007669"/>
    <property type="project" value="TreeGrafter"/>
</dbReference>
<evidence type="ECO:0000313" key="9">
    <source>
        <dbReference type="EMBL" id="NUW33727.1"/>
    </source>
</evidence>
<dbReference type="Pfam" id="PF03734">
    <property type="entry name" value="YkuD"/>
    <property type="match status" value="1"/>
</dbReference>
<comment type="caution">
    <text evidence="9">The sequence shown here is derived from an EMBL/GenBank/DDBJ whole genome shotgun (WGS) entry which is preliminary data.</text>
</comment>
<dbReference type="Proteomes" id="UP000586042">
    <property type="component" value="Unassembled WGS sequence"/>
</dbReference>
<dbReference type="InterPro" id="IPR005490">
    <property type="entry name" value="LD_TPept_cat_dom"/>
</dbReference>
<dbReference type="InterPro" id="IPR050979">
    <property type="entry name" value="LD-transpeptidase"/>
</dbReference>
<name>A0A7Y6I8M1_9ACTN</name>
<evidence type="ECO:0000256" key="1">
    <source>
        <dbReference type="ARBA" id="ARBA00004752"/>
    </source>
</evidence>
<evidence type="ECO:0000256" key="4">
    <source>
        <dbReference type="ARBA" id="ARBA00022984"/>
    </source>
</evidence>
<dbReference type="GO" id="GO:0008360">
    <property type="term" value="P:regulation of cell shape"/>
    <property type="evidence" value="ECO:0007669"/>
    <property type="project" value="UniProtKB-UniRule"/>
</dbReference>
<evidence type="ECO:0000313" key="10">
    <source>
        <dbReference type="Proteomes" id="UP000586042"/>
    </source>
</evidence>
<keyword evidence="10" id="KW-1185">Reference proteome</keyword>
<dbReference type="CDD" id="cd16913">
    <property type="entry name" value="YkuD_like"/>
    <property type="match status" value="1"/>
</dbReference>
<gene>
    <name evidence="9" type="ORF">HTZ77_20140</name>
</gene>
<accession>A0A7Y6I8M1</accession>
<dbReference type="EMBL" id="JABWGN010000007">
    <property type="protein sequence ID" value="NUW33727.1"/>
    <property type="molecule type" value="Genomic_DNA"/>
</dbReference>
<dbReference type="GO" id="GO:0071555">
    <property type="term" value="P:cell wall organization"/>
    <property type="evidence" value="ECO:0007669"/>
    <property type="project" value="UniProtKB-UniRule"/>
</dbReference>
<evidence type="ECO:0000256" key="5">
    <source>
        <dbReference type="ARBA" id="ARBA00023316"/>
    </source>
</evidence>
<evidence type="ECO:0000256" key="3">
    <source>
        <dbReference type="ARBA" id="ARBA00022960"/>
    </source>
</evidence>
<evidence type="ECO:0000256" key="6">
    <source>
        <dbReference type="PROSITE-ProRule" id="PRU01373"/>
    </source>
</evidence>
<feature type="active site" description="Nucleophile" evidence="6">
    <location>
        <position position="284"/>
    </location>
</feature>
<dbReference type="GO" id="GO:0071972">
    <property type="term" value="F:peptidoglycan L,D-transpeptidase activity"/>
    <property type="evidence" value="ECO:0007669"/>
    <property type="project" value="TreeGrafter"/>
</dbReference>
<dbReference type="PANTHER" id="PTHR30582">
    <property type="entry name" value="L,D-TRANSPEPTIDASE"/>
    <property type="match status" value="1"/>
</dbReference>
<evidence type="ECO:0000259" key="8">
    <source>
        <dbReference type="PROSITE" id="PS52029"/>
    </source>
</evidence>
<dbReference type="Gene3D" id="2.40.440.10">
    <property type="entry name" value="L,D-transpeptidase catalytic domain-like"/>
    <property type="match status" value="1"/>
</dbReference>
<dbReference type="GO" id="GO:0016740">
    <property type="term" value="F:transferase activity"/>
    <property type="evidence" value="ECO:0007669"/>
    <property type="project" value="UniProtKB-KW"/>
</dbReference>